<reference evidence="2 3" key="1">
    <citation type="submission" date="2020-08" db="EMBL/GenBank/DDBJ databases">
        <title>Plant Genome Project.</title>
        <authorList>
            <person name="Zhang R.-G."/>
        </authorList>
    </citation>
    <scope>NUCLEOTIDE SEQUENCE [LARGE SCALE GENOMIC DNA]</scope>
    <source>
        <tissue evidence="2">Rhizome</tissue>
    </source>
</reference>
<comment type="caution">
    <text evidence="2">The sequence shown here is derived from an EMBL/GenBank/DDBJ whole genome shotgun (WGS) entry which is preliminary data.</text>
</comment>
<feature type="region of interest" description="Disordered" evidence="1">
    <location>
        <begin position="100"/>
        <end position="122"/>
    </location>
</feature>
<dbReference type="Proteomes" id="UP000734854">
    <property type="component" value="Unassembled WGS sequence"/>
</dbReference>
<dbReference type="Gene3D" id="1.25.40.430">
    <property type="match status" value="1"/>
</dbReference>
<feature type="compositionally biased region" description="Gly residues" evidence="1">
    <location>
        <begin position="102"/>
        <end position="112"/>
    </location>
</feature>
<dbReference type="EMBL" id="JACMSC010000011">
    <property type="protein sequence ID" value="KAG6499824.1"/>
    <property type="molecule type" value="Genomic_DNA"/>
</dbReference>
<dbReference type="GO" id="GO:0007094">
    <property type="term" value="P:mitotic spindle assembly checkpoint signaling"/>
    <property type="evidence" value="ECO:0007669"/>
    <property type="project" value="InterPro"/>
</dbReference>
<evidence type="ECO:0000313" key="2">
    <source>
        <dbReference type="EMBL" id="KAG6499824.1"/>
    </source>
</evidence>
<dbReference type="GO" id="GO:0004672">
    <property type="term" value="F:protein kinase activity"/>
    <property type="evidence" value="ECO:0007669"/>
    <property type="project" value="TreeGrafter"/>
</dbReference>
<dbReference type="GO" id="GO:0051754">
    <property type="term" value="P:meiotic sister chromatid cohesion, centromeric"/>
    <property type="evidence" value="ECO:0007669"/>
    <property type="project" value="TreeGrafter"/>
</dbReference>
<evidence type="ECO:0000313" key="3">
    <source>
        <dbReference type="Proteomes" id="UP000734854"/>
    </source>
</evidence>
<gene>
    <name evidence="2" type="ORF">ZIOFF_039617</name>
</gene>
<protein>
    <submittedName>
        <fullName evidence="2">Uncharacterized protein</fullName>
    </submittedName>
</protein>
<dbReference type="PANTHER" id="PTHR14030">
    <property type="entry name" value="MITOTIC CHECKPOINT SERINE/THREONINE-PROTEIN KINASE BUB1"/>
    <property type="match status" value="1"/>
</dbReference>
<dbReference type="AlphaFoldDB" id="A0A8J5KXB8"/>
<proteinExistence type="predicted"/>
<organism evidence="2 3">
    <name type="scientific">Zingiber officinale</name>
    <name type="common">Ginger</name>
    <name type="synonym">Amomum zingiber</name>
    <dbReference type="NCBI Taxonomy" id="94328"/>
    <lineage>
        <taxon>Eukaryota</taxon>
        <taxon>Viridiplantae</taxon>
        <taxon>Streptophyta</taxon>
        <taxon>Embryophyta</taxon>
        <taxon>Tracheophyta</taxon>
        <taxon>Spermatophyta</taxon>
        <taxon>Magnoliopsida</taxon>
        <taxon>Liliopsida</taxon>
        <taxon>Zingiberales</taxon>
        <taxon>Zingiberaceae</taxon>
        <taxon>Zingiber</taxon>
    </lineage>
</organism>
<evidence type="ECO:0000256" key="1">
    <source>
        <dbReference type="SAM" id="MobiDB-lite"/>
    </source>
</evidence>
<feature type="region of interest" description="Disordered" evidence="1">
    <location>
        <begin position="1"/>
        <end position="26"/>
    </location>
</feature>
<accession>A0A8J5KXB8</accession>
<sequence>MPIHRKRVCAPVPAPPSTTRSPSLCRGVPSAGDSLRALATACTVANSSALGQADSRLPLLPVLTNRRTSASRPPVAMKQQSRACQFLFKQISFHSPPTFKRYGGGGEGGHLGGNDSSRSGGGVLAAPSNYGVGGGCGRSSGWEDSGFEWELHKENVRPLKCDRNTKLLNRALKVQESKNKFKKANGIYNLGLARKAKPIEKLEATYRAFLVCSTKRRNKEVPQKGQRTSSTAPTPLIEVYVDEEYAE</sequence>
<keyword evidence="3" id="KW-1185">Reference proteome</keyword>
<dbReference type="PANTHER" id="PTHR14030:SF19">
    <property type="entry name" value="MITOTIC SPINDLE CHECKPOINT PROTEIN BUBR1"/>
    <property type="match status" value="1"/>
</dbReference>
<dbReference type="InterPro" id="IPR015661">
    <property type="entry name" value="Bub1/Mad3"/>
</dbReference>
<name>A0A8J5KXB8_ZINOF</name>